<gene>
    <name evidence="1" type="ORF">EZS28_008173</name>
</gene>
<sequence>MTAGYFSNWVQKTSSKKAVANVVSNQFVIDVAKLMQLEKLVEWSFEDFGNANVWIQKAFKNVGTWAYFRLYQALPAMIRSQWCDVNIY</sequence>
<protein>
    <submittedName>
        <fullName evidence="1">Uncharacterized protein</fullName>
    </submittedName>
</protein>
<dbReference type="AlphaFoldDB" id="A0A5J4WQ74"/>
<reference evidence="1 2" key="1">
    <citation type="submission" date="2019-03" db="EMBL/GenBank/DDBJ databases">
        <title>Single cell metagenomics reveals metabolic interactions within the superorganism composed of flagellate Streblomastix strix and complex community of Bacteroidetes bacteria on its surface.</title>
        <authorList>
            <person name="Treitli S.C."/>
            <person name="Kolisko M."/>
            <person name="Husnik F."/>
            <person name="Keeling P."/>
            <person name="Hampl V."/>
        </authorList>
    </citation>
    <scope>NUCLEOTIDE SEQUENCE [LARGE SCALE GENOMIC DNA]</scope>
    <source>
        <strain evidence="1">ST1C</strain>
    </source>
</reference>
<proteinExistence type="predicted"/>
<evidence type="ECO:0000313" key="1">
    <source>
        <dbReference type="EMBL" id="KAA6396299.1"/>
    </source>
</evidence>
<dbReference type="EMBL" id="SNRW01001461">
    <property type="protein sequence ID" value="KAA6396299.1"/>
    <property type="molecule type" value="Genomic_DNA"/>
</dbReference>
<name>A0A5J4WQ74_9EUKA</name>
<accession>A0A5J4WQ74</accession>
<evidence type="ECO:0000313" key="2">
    <source>
        <dbReference type="Proteomes" id="UP000324800"/>
    </source>
</evidence>
<comment type="caution">
    <text evidence="1">The sequence shown here is derived from an EMBL/GenBank/DDBJ whole genome shotgun (WGS) entry which is preliminary data.</text>
</comment>
<dbReference type="Proteomes" id="UP000324800">
    <property type="component" value="Unassembled WGS sequence"/>
</dbReference>
<organism evidence="1 2">
    <name type="scientific">Streblomastix strix</name>
    <dbReference type="NCBI Taxonomy" id="222440"/>
    <lineage>
        <taxon>Eukaryota</taxon>
        <taxon>Metamonada</taxon>
        <taxon>Preaxostyla</taxon>
        <taxon>Oxymonadida</taxon>
        <taxon>Streblomastigidae</taxon>
        <taxon>Streblomastix</taxon>
    </lineage>
</organism>